<sequence length="89" mass="9609">MGAPTKKLPRVLTLPRFDRLNFSSWDTAVSKSAAAARPGLLPRLPCPEVLLSANAGYFLTVSDTKITLLAIDVKGCVRFRTRDRGPAGP</sequence>
<proteinExistence type="predicted"/>
<dbReference type="EMBL" id="JAPFFM010000020">
    <property type="protein sequence ID" value="KAJ6681164.1"/>
    <property type="molecule type" value="Genomic_DNA"/>
</dbReference>
<reference evidence="1" key="2">
    <citation type="journal article" date="2023" name="Int. J. Mol. Sci.">
        <title>De Novo Assembly and Annotation of 11 Diverse Shrub Willow (Salix) Genomes Reveals Novel Gene Organization in Sex-Linked Regions.</title>
        <authorList>
            <person name="Hyden B."/>
            <person name="Feng K."/>
            <person name="Yates T.B."/>
            <person name="Jawdy S."/>
            <person name="Cereghino C."/>
            <person name="Smart L.B."/>
            <person name="Muchero W."/>
        </authorList>
    </citation>
    <scope>NUCLEOTIDE SEQUENCE</scope>
    <source>
        <tissue evidence="1">Shoot tip</tissue>
    </source>
</reference>
<dbReference type="Proteomes" id="UP001151752">
    <property type="component" value="Chromosome 5"/>
</dbReference>
<protein>
    <submittedName>
        <fullName evidence="1">Uncharacterized protein</fullName>
    </submittedName>
</protein>
<gene>
    <name evidence="1" type="ORF">OIU74_019608</name>
</gene>
<evidence type="ECO:0000313" key="2">
    <source>
        <dbReference type="Proteomes" id="UP001151752"/>
    </source>
</evidence>
<reference evidence="1" key="1">
    <citation type="submission" date="2022-11" db="EMBL/GenBank/DDBJ databases">
        <authorList>
            <person name="Hyden B.L."/>
            <person name="Feng K."/>
            <person name="Yates T."/>
            <person name="Jawdy S."/>
            <person name="Smart L.B."/>
            <person name="Muchero W."/>
        </authorList>
    </citation>
    <scope>NUCLEOTIDE SEQUENCE</scope>
    <source>
        <tissue evidence="1">Shoot tip</tissue>
    </source>
</reference>
<comment type="caution">
    <text evidence="1">The sequence shown here is derived from an EMBL/GenBank/DDBJ whole genome shotgun (WGS) entry which is preliminary data.</text>
</comment>
<organism evidence="1 2">
    <name type="scientific">Salix koriyanagi</name>
    <dbReference type="NCBI Taxonomy" id="2511006"/>
    <lineage>
        <taxon>Eukaryota</taxon>
        <taxon>Viridiplantae</taxon>
        <taxon>Streptophyta</taxon>
        <taxon>Embryophyta</taxon>
        <taxon>Tracheophyta</taxon>
        <taxon>Spermatophyta</taxon>
        <taxon>Magnoliopsida</taxon>
        <taxon>eudicotyledons</taxon>
        <taxon>Gunneridae</taxon>
        <taxon>Pentapetalae</taxon>
        <taxon>rosids</taxon>
        <taxon>fabids</taxon>
        <taxon>Malpighiales</taxon>
        <taxon>Salicaceae</taxon>
        <taxon>Saliceae</taxon>
        <taxon>Salix</taxon>
    </lineage>
</organism>
<keyword evidence="2" id="KW-1185">Reference proteome</keyword>
<name>A0A9Q0P4P1_9ROSI</name>
<accession>A0A9Q0P4P1</accession>
<dbReference type="AlphaFoldDB" id="A0A9Q0P4P1"/>
<evidence type="ECO:0000313" key="1">
    <source>
        <dbReference type="EMBL" id="KAJ6681164.1"/>
    </source>
</evidence>